<keyword evidence="1" id="KW-0472">Membrane</keyword>
<proteinExistence type="predicted"/>
<reference evidence="2" key="2">
    <citation type="journal article" date="2015" name="Data Brief">
        <title>Shoot transcriptome of the giant reed, Arundo donax.</title>
        <authorList>
            <person name="Barrero R.A."/>
            <person name="Guerrero F.D."/>
            <person name="Moolhuijzen P."/>
            <person name="Goolsby J.A."/>
            <person name="Tidwell J."/>
            <person name="Bellgard S.E."/>
            <person name="Bellgard M.I."/>
        </authorList>
    </citation>
    <scope>NUCLEOTIDE SEQUENCE</scope>
    <source>
        <tissue evidence="2">Shoot tissue taken approximately 20 cm above the soil surface</tissue>
    </source>
</reference>
<sequence length="41" mass="4806">MFIWVELSFGSLGNLLTALYLCLTMLCYSMSNYLFFIRCNL</sequence>
<keyword evidence="1" id="KW-0812">Transmembrane</keyword>
<reference evidence="2" key="1">
    <citation type="submission" date="2014-09" db="EMBL/GenBank/DDBJ databases">
        <authorList>
            <person name="Magalhaes I.L.F."/>
            <person name="Oliveira U."/>
            <person name="Santos F.R."/>
            <person name="Vidigal T.H.D.A."/>
            <person name="Brescovit A.D."/>
            <person name="Santos A.J."/>
        </authorList>
    </citation>
    <scope>NUCLEOTIDE SEQUENCE</scope>
    <source>
        <tissue evidence="2">Shoot tissue taken approximately 20 cm above the soil surface</tissue>
    </source>
</reference>
<feature type="transmembrane region" description="Helical" evidence="1">
    <location>
        <begin position="12"/>
        <end position="36"/>
    </location>
</feature>
<accession>A0A0A8XXM4</accession>
<dbReference type="EMBL" id="GBRH01280387">
    <property type="protein sequence ID" value="JAD17508.1"/>
    <property type="molecule type" value="Transcribed_RNA"/>
</dbReference>
<evidence type="ECO:0000313" key="2">
    <source>
        <dbReference type="EMBL" id="JAD17508.1"/>
    </source>
</evidence>
<keyword evidence="1" id="KW-1133">Transmembrane helix</keyword>
<protein>
    <submittedName>
        <fullName evidence="2">Uncharacterized protein</fullName>
    </submittedName>
</protein>
<dbReference type="AlphaFoldDB" id="A0A0A8XXM4"/>
<organism evidence="2">
    <name type="scientific">Arundo donax</name>
    <name type="common">Giant reed</name>
    <name type="synonym">Donax arundinaceus</name>
    <dbReference type="NCBI Taxonomy" id="35708"/>
    <lineage>
        <taxon>Eukaryota</taxon>
        <taxon>Viridiplantae</taxon>
        <taxon>Streptophyta</taxon>
        <taxon>Embryophyta</taxon>
        <taxon>Tracheophyta</taxon>
        <taxon>Spermatophyta</taxon>
        <taxon>Magnoliopsida</taxon>
        <taxon>Liliopsida</taxon>
        <taxon>Poales</taxon>
        <taxon>Poaceae</taxon>
        <taxon>PACMAD clade</taxon>
        <taxon>Arundinoideae</taxon>
        <taxon>Arundineae</taxon>
        <taxon>Arundo</taxon>
    </lineage>
</organism>
<evidence type="ECO:0000256" key="1">
    <source>
        <dbReference type="SAM" id="Phobius"/>
    </source>
</evidence>
<name>A0A0A8XXM4_ARUDO</name>